<dbReference type="InterPro" id="IPR000837">
    <property type="entry name" value="AP-1"/>
</dbReference>
<dbReference type="Pfam" id="PF07716">
    <property type="entry name" value="bZIP_2"/>
    <property type="match status" value="1"/>
</dbReference>
<keyword evidence="4" id="KW-1185">Reference proteome</keyword>
<reference evidence="3" key="1">
    <citation type="submission" date="2019-08" db="EMBL/GenBank/DDBJ databases">
        <title>The improved chromosome-level genome for the pearl oyster Pinctada fucata martensii using PacBio sequencing and Hi-C.</title>
        <authorList>
            <person name="Zheng Z."/>
        </authorList>
    </citation>
    <scope>NUCLEOTIDE SEQUENCE</scope>
    <source>
        <strain evidence="3">ZZ-2019</strain>
        <tissue evidence="3">Adductor muscle</tissue>
    </source>
</reference>
<gene>
    <name evidence="3" type="ORF">FSP39_007807</name>
</gene>
<keyword evidence="1" id="KW-0175">Coiled coil</keyword>
<comment type="caution">
    <text evidence="3">The sequence shown here is derived from an EMBL/GenBank/DDBJ whole genome shotgun (WGS) entry which is preliminary data.</text>
</comment>
<sequence>MLMGTFSNYTTLPKFHEMEKNIMNIATTIDDFFTIGSDEIRNQEVPDMDNTTLKQNEKILEATKMALETGELTPLVKEELKYTIQTRRLAEGKEELQVQFEDPINLELRPDEVEKVERRRTQNRLAAQRFRQKQKSRGDELQEKNQKLLSENLRLRREIQTLQTERDRLNHALNEHMAVCPYRNGGQQFIIK</sequence>
<feature type="coiled-coil region" evidence="1">
    <location>
        <begin position="131"/>
        <end position="179"/>
    </location>
</feature>
<dbReference type="InterPro" id="IPR046347">
    <property type="entry name" value="bZIP_sf"/>
</dbReference>
<dbReference type="SUPFAM" id="SSF57959">
    <property type="entry name" value="Leucine zipper domain"/>
    <property type="match status" value="1"/>
</dbReference>
<dbReference type="GO" id="GO:0000981">
    <property type="term" value="F:DNA-binding transcription factor activity, RNA polymerase II-specific"/>
    <property type="evidence" value="ECO:0007669"/>
    <property type="project" value="TreeGrafter"/>
</dbReference>
<dbReference type="InterPro" id="IPR004827">
    <property type="entry name" value="bZIP"/>
</dbReference>
<feature type="domain" description="BZIP" evidence="2">
    <location>
        <begin position="113"/>
        <end position="176"/>
    </location>
</feature>
<evidence type="ECO:0000313" key="4">
    <source>
        <dbReference type="Proteomes" id="UP001186944"/>
    </source>
</evidence>
<dbReference type="AlphaFoldDB" id="A0AA88XZ26"/>
<organism evidence="3 4">
    <name type="scientific">Pinctada imbricata</name>
    <name type="common">Atlantic pearl-oyster</name>
    <name type="synonym">Pinctada martensii</name>
    <dbReference type="NCBI Taxonomy" id="66713"/>
    <lineage>
        <taxon>Eukaryota</taxon>
        <taxon>Metazoa</taxon>
        <taxon>Spiralia</taxon>
        <taxon>Lophotrochozoa</taxon>
        <taxon>Mollusca</taxon>
        <taxon>Bivalvia</taxon>
        <taxon>Autobranchia</taxon>
        <taxon>Pteriomorphia</taxon>
        <taxon>Pterioida</taxon>
        <taxon>Pterioidea</taxon>
        <taxon>Pteriidae</taxon>
        <taxon>Pinctada</taxon>
    </lineage>
</organism>
<dbReference type="PROSITE" id="PS00036">
    <property type="entry name" value="BZIP_BASIC"/>
    <property type="match status" value="1"/>
</dbReference>
<dbReference type="PROSITE" id="PS50217">
    <property type="entry name" value="BZIP"/>
    <property type="match status" value="1"/>
</dbReference>
<dbReference type="PANTHER" id="PTHR23351">
    <property type="entry name" value="FOS TRANSCRIPTION FACTOR-RELATED"/>
    <property type="match status" value="1"/>
</dbReference>
<dbReference type="EMBL" id="VSWD01000009">
    <property type="protein sequence ID" value="KAK3092841.1"/>
    <property type="molecule type" value="Genomic_DNA"/>
</dbReference>
<dbReference type="Proteomes" id="UP001186944">
    <property type="component" value="Unassembled WGS sequence"/>
</dbReference>
<evidence type="ECO:0000313" key="3">
    <source>
        <dbReference type="EMBL" id="KAK3092841.1"/>
    </source>
</evidence>
<dbReference type="PANTHER" id="PTHR23351:SF59">
    <property type="entry name" value="CYCLIC AMP-DEPENDENT TRANSCRIPTION FACTOR ATF-3-LIKE"/>
    <property type="match status" value="1"/>
</dbReference>
<proteinExistence type="predicted"/>
<dbReference type="GO" id="GO:0000978">
    <property type="term" value="F:RNA polymerase II cis-regulatory region sequence-specific DNA binding"/>
    <property type="evidence" value="ECO:0007669"/>
    <property type="project" value="TreeGrafter"/>
</dbReference>
<evidence type="ECO:0000259" key="2">
    <source>
        <dbReference type="PROSITE" id="PS50217"/>
    </source>
</evidence>
<dbReference type="Gene3D" id="1.20.5.170">
    <property type="match status" value="1"/>
</dbReference>
<dbReference type="PRINTS" id="PR00042">
    <property type="entry name" value="LEUZIPPRFOS"/>
</dbReference>
<evidence type="ECO:0000256" key="1">
    <source>
        <dbReference type="SAM" id="Coils"/>
    </source>
</evidence>
<dbReference type="SMART" id="SM00338">
    <property type="entry name" value="BRLZ"/>
    <property type="match status" value="1"/>
</dbReference>
<protein>
    <recommendedName>
        <fullName evidence="2">BZIP domain-containing protein</fullName>
    </recommendedName>
</protein>
<dbReference type="GO" id="GO:0005634">
    <property type="term" value="C:nucleus"/>
    <property type="evidence" value="ECO:0007669"/>
    <property type="project" value="TreeGrafter"/>
</dbReference>
<accession>A0AA88XZ26</accession>
<name>A0AA88XZ26_PINIB</name>